<evidence type="ECO:0000313" key="3">
    <source>
        <dbReference type="Proteomes" id="UP000712281"/>
    </source>
</evidence>
<dbReference type="Gene3D" id="3.30.420.10">
    <property type="entry name" value="Ribonuclease H-like superfamily/Ribonuclease H"/>
    <property type="match status" value="1"/>
</dbReference>
<dbReference type="GO" id="GO:0003676">
    <property type="term" value="F:nucleic acid binding"/>
    <property type="evidence" value="ECO:0007669"/>
    <property type="project" value="InterPro"/>
</dbReference>
<name>A0A8S9GD95_BRACR</name>
<dbReference type="Proteomes" id="UP000712281">
    <property type="component" value="Unassembled WGS sequence"/>
</dbReference>
<proteinExistence type="predicted"/>
<dbReference type="InterPro" id="IPR012337">
    <property type="entry name" value="RNaseH-like_sf"/>
</dbReference>
<dbReference type="PANTHER" id="PTHR31558">
    <property type="entry name" value="CW14 PROTEIN"/>
    <property type="match status" value="1"/>
</dbReference>
<dbReference type="PANTHER" id="PTHR31558:SF16">
    <property type="entry name" value="FAMILY PROTEIN, PUTATIVE (DUF1336)-RELATED"/>
    <property type="match status" value="1"/>
</dbReference>
<organism evidence="2 3">
    <name type="scientific">Brassica cretica</name>
    <name type="common">Mustard</name>
    <dbReference type="NCBI Taxonomy" id="69181"/>
    <lineage>
        <taxon>Eukaryota</taxon>
        <taxon>Viridiplantae</taxon>
        <taxon>Streptophyta</taxon>
        <taxon>Embryophyta</taxon>
        <taxon>Tracheophyta</taxon>
        <taxon>Spermatophyta</taxon>
        <taxon>Magnoliopsida</taxon>
        <taxon>eudicotyledons</taxon>
        <taxon>Gunneridae</taxon>
        <taxon>Pentapetalae</taxon>
        <taxon>rosids</taxon>
        <taxon>malvids</taxon>
        <taxon>Brassicales</taxon>
        <taxon>Brassicaceae</taxon>
        <taxon>Brassiceae</taxon>
        <taxon>Brassica</taxon>
    </lineage>
</organism>
<evidence type="ECO:0000259" key="1">
    <source>
        <dbReference type="Pfam" id="PF07059"/>
    </source>
</evidence>
<sequence>MKKPVISSPQHNFFKCPNYFGIDLDVHRFRYISRTGLEAFRDRLKNGTLDLGLTSQAQKQEELPSQVLCCLDHKFCVVWRLSKIDFVDHGQIPTLLIREDGETLFIIKKYLRHDMSRLQLQYPRPLMRDTTNYVPLLKTNLVSHALKHLTASVLGYDIQLEKRHTPSENCVASMRLYKRREGSRLVYSKTTE</sequence>
<dbReference type="AlphaFoldDB" id="A0A8S9GD95"/>
<protein>
    <recommendedName>
        <fullName evidence="1">Protein ENHANCED DISEASE RESISTANCE 2 C-terminal domain-containing protein</fullName>
    </recommendedName>
</protein>
<dbReference type="InterPro" id="IPR009769">
    <property type="entry name" value="EDR2_C"/>
</dbReference>
<gene>
    <name evidence="2" type="ORF">F2Q68_00029518</name>
</gene>
<dbReference type="InterPro" id="IPR036397">
    <property type="entry name" value="RNaseH_sf"/>
</dbReference>
<feature type="domain" description="Protein ENHANCED DISEASE RESISTANCE 2 C-terminal" evidence="1">
    <location>
        <begin position="2"/>
        <end position="71"/>
    </location>
</feature>
<reference evidence="2" key="1">
    <citation type="submission" date="2019-12" db="EMBL/GenBank/DDBJ databases">
        <title>Genome sequencing and annotation of Brassica cretica.</title>
        <authorList>
            <person name="Studholme D.J."/>
            <person name="Sarris P.F."/>
        </authorList>
    </citation>
    <scope>NUCLEOTIDE SEQUENCE</scope>
    <source>
        <strain evidence="2">PFS-001/15</strain>
        <tissue evidence="2">Leaf</tissue>
    </source>
</reference>
<dbReference type="EMBL" id="QGKW02002005">
    <property type="protein sequence ID" value="KAF2542418.1"/>
    <property type="molecule type" value="Genomic_DNA"/>
</dbReference>
<evidence type="ECO:0000313" key="2">
    <source>
        <dbReference type="EMBL" id="KAF2542418.1"/>
    </source>
</evidence>
<dbReference type="Pfam" id="PF07059">
    <property type="entry name" value="EDR2_C"/>
    <property type="match status" value="1"/>
</dbReference>
<dbReference type="SUPFAM" id="SSF53098">
    <property type="entry name" value="Ribonuclease H-like"/>
    <property type="match status" value="1"/>
</dbReference>
<comment type="caution">
    <text evidence="2">The sequence shown here is derived from an EMBL/GenBank/DDBJ whole genome shotgun (WGS) entry which is preliminary data.</text>
</comment>
<accession>A0A8S9GD95</accession>